<keyword evidence="6" id="KW-0326">Glycosidase</keyword>
<dbReference type="InterPro" id="IPR017853">
    <property type="entry name" value="GH"/>
</dbReference>
<dbReference type="GO" id="GO:0043565">
    <property type="term" value="F:sequence-specific DNA binding"/>
    <property type="evidence" value="ECO:0007669"/>
    <property type="project" value="InterPro"/>
</dbReference>
<feature type="domain" description="HTH araC/xylS-type" evidence="8">
    <location>
        <begin position="176"/>
        <end position="275"/>
    </location>
</feature>
<dbReference type="PRINTS" id="PR00745">
    <property type="entry name" value="GLHYDRLASE39"/>
</dbReference>
<evidence type="ECO:0000256" key="5">
    <source>
        <dbReference type="ARBA" id="ARBA00023163"/>
    </source>
</evidence>
<dbReference type="Pfam" id="PF02311">
    <property type="entry name" value="AraC_binding"/>
    <property type="match status" value="1"/>
</dbReference>
<dbReference type="AlphaFoldDB" id="A0A1H2QR37"/>
<reference evidence="9 10" key="1">
    <citation type="submission" date="2016-10" db="EMBL/GenBank/DDBJ databases">
        <authorList>
            <person name="de Groot N.N."/>
        </authorList>
    </citation>
    <scope>NUCLEOTIDE SEQUENCE [LARGE SCALE GENOMIC DNA]</scope>
    <source>
        <strain evidence="9 10">DSM 23126</strain>
    </source>
</reference>
<keyword evidence="2" id="KW-0378">Hydrolase</keyword>
<dbReference type="PROSITE" id="PS01124">
    <property type="entry name" value="HTH_ARAC_FAMILY_2"/>
    <property type="match status" value="1"/>
</dbReference>
<dbReference type="Gene3D" id="1.10.10.60">
    <property type="entry name" value="Homeodomain-like"/>
    <property type="match status" value="2"/>
</dbReference>
<evidence type="ECO:0000256" key="6">
    <source>
        <dbReference type="ARBA" id="ARBA00023295"/>
    </source>
</evidence>
<dbReference type="SUPFAM" id="SSF51011">
    <property type="entry name" value="Glycosyl hydrolase domain"/>
    <property type="match status" value="1"/>
</dbReference>
<evidence type="ECO:0000313" key="9">
    <source>
        <dbReference type="EMBL" id="SDW08909.1"/>
    </source>
</evidence>
<evidence type="ECO:0000256" key="3">
    <source>
        <dbReference type="ARBA" id="ARBA00023015"/>
    </source>
</evidence>
<evidence type="ECO:0000313" key="10">
    <source>
        <dbReference type="Proteomes" id="UP000199488"/>
    </source>
</evidence>
<evidence type="ECO:0000256" key="4">
    <source>
        <dbReference type="ARBA" id="ARBA00023125"/>
    </source>
</evidence>
<evidence type="ECO:0000256" key="7">
    <source>
        <dbReference type="PIRSR" id="PIRSR600514-1"/>
    </source>
</evidence>
<feature type="active site" description="Proton donor" evidence="7">
    <location>
        <position position="473"/>
    </location>
</feature>
<proteinExistence type="inferred from homology"/>
<dbReference type="SUPFAM" id="SSF46689">
    <property type="entry name" value="Homeodomain-like"/>
    <property type="match status" value="1"/>
</dbReference>
<accession>A0A1H2QR37</accession>
<dbReference type="InterPro" id="IPR037923">
    <property type="entry name" value="HTH-like"/>
</dbReference>
<dbReference type="InterPro" id="IPR014710">
    <property type="entry name" value="RmlC-like_jellyroll"/>
</dbReference>
<dbReference type="InterPro" id="IPR018060">
    <property type="entry name" value="HTH_AraC"/>
</dbReference>
<dbReference type="Gene3D" id="2.60.120.10">
    <property type="entry name" value="Jelly Rolls"/>
    <property type="match status" value="1"/>
</dbReference>
<dbReference type="SUPFAM" id="SSF51445">
    <property type="entry name" value="(Trans)glycosidases"/>
    <property type="match status" value="1"/>
</dbReference>
<evidence type="ECO:0000256" key="1">
    <source>
        <dbReference type="ARBA" id="ARBA00008875"/>
    </source>
</evidence>
<dbReference type="SMART" id="SM00342">
    <property type="entry name" value="HTH_ARAC"/>
    <property type="match status" value="1"/>
</dbReference>
<comment type="similarity">
    <text evidence="1">Belongs to the glycosyl hydrolase 39 family.</text>
</comment>
<dbReference type="EMBL" id="FNNC01000001">
    <property type="protein sequence ID" value="SDW08909.1"/>
    <property type="molecule type" value="Genomic_DNA"/>
</dbReference>
<dbReference type="RefSeq" id="WP_176967595.1">
    <property type="nucleotide sequence ID" value="NZ_FNNC01000001.1"/>
</dbReference>
<dbReference type="GO" id="GO:0003700">
    <property type="term" value="F:DNA-binding transcription factor activity"/>
    <property type="evidence" value="ECO:0007669"/>
    <property type="project" value="InterPro"/>
</dbReference>
<dbReference type="InterPro" id="IPR049166">
    <property type="entry name" value="GH39_cat"/>
</dbReference>
<dbReference type="SUPFAM" id="SSF51215">
    <property type="entry name" value="Regulatory protein AraC"/>
    <property type="match status" value="1"/>
</dbReference>
<dbReference type="CDD" id="cd02208">
    <property type="entry name" value="cupin_RmlC-like"/>
    <property type="match status" value="1"/>
</dbReference>
<organism evidence="9 10">
    <name type="scientific">Marinococcus luteus</name>
    <dbReference type="NCBI Taxonomy" id="1122204"/>
    <lineage>
        <taxon>Bacteria</taxon>
        <taxon>Bacillati</taxon>
        <taxon>Bacillota</taxon>
        <taxon>Bacilli</taxon>
        <taxon>Bacillales</taxon>
        <taxon>Bacillaceae</taxon>
        <taxon>Marinococcus</taxon>
    </lineage>
</organism>
<dbReference type="GO" id="GO:0004553">
    <property type="term" value="F:hydrolase activity, hydrolyzing O-glycosyl compounds"/>
    <property type="evidence" value="ECO:0007669"/>
    <property type="project" value="InterPro"/>
</dbReference>
<dbReference type="GO" id="GO:0005975">
    <property type="term" value="P:carbohydrate metabolic process"/>
    <property type="evidence" value="ECO:0007669"/>
    <property type="project" value="InterPro"/>
</dbReference>
<keyword evidence="4" id="KW-0238">DNA-binding</keyword>
<evidence type="ECO:0000256" key="2">
    <source>
        <dbReference type="ARBA" id="ARBA00022801"/>
    </source>
</evidence>
<keyword evidence="3" id="KW-0805">Transcription regulation</keyword>
<gene>
    <name evidence="9" type="ORF">SAMN05421781_0406</name>
</gene>
<dbReference type="PANTHER" id="PTHR43280:SF34">
    <property type="entry name" value="ARAC-FAMILY TRANSCRIPTIONAL REGULATOR"/>
    <property type="match status" value="1"/>
</dbReference>
<dbReference type="STRING" id="1122204.SAMN05421781_0406"/>
<dbReference type="InterPro" id="IPR009057">
    <property type="entry name" value="Homeodomain-like_sf"/>
</dbReference>
<dbReference type="Gene3D" id="2.60.40.1500">
    <property type="entry name" value="Glycosyl hydrolase domain, family 39"/>
    <property type="match status" value="1"/>
</dbReference>
<keyword evidence="5" id="KW-0804">Transcription</keyword>
<dbReference type="Gene3D" id="3.20.20.80">
    <property type="entry name" value="Glycosidases"/>
    <property type="match status" value="1"/>
</dbReference>
<dbReference type="InterPro" id="IPR003313">
    <property type="entry name" value="AraC-bd"/>
</dbReference>
<dbReference type="Proteomes" id="UP000199488">
    <property type="component" value="Unassembled WGS sequence"/>
</dbReference>
<dbReference type="PANTHER" id="PTHR43280">
    <property type="entry name" value="ARAC-FAMILY TRANSCRIPTIONAL REGULATOR"/>
    <property type="match status" value="1"/>
</dbReference>
<sequence>MYTYEPINYQHDLPINIFTQTIERYPYHWHEDPELLFVLEGSLEVRLNGKNYKLNAGDLFFINSNELHFLHSLDPGRRPHILVLQINSNYLKQKSINVNKKRFFLDTPYSSSGERAKIQRLKQLLAFILDLLINKKDNHALKIESLLLEIIIILKENFEYSNQKLDQHLLDDNRLLEIMKYMNEHYSRSSLSLQEIADVFSLNSQYLSKYFKQRAGTSLKTKLDTIRMDKSLFVLQTTTKAVTEIALEFGFPDAKSYYRVFKEHMLMTPGQYRKKYQFSIDYDIPKNYLSINSRESLKKLFSYMDIKTTEEKTVNPEFKSIDFSEPTKIIHHSFTSLATFGDATQALRKDFVEQLHQLQKDIGFRYVRFHNIFSDELEVYNERPDGSWYVNFFHIEALIDQFLANNIKPFLEIGFMPKKLANSSHTIFEGKATVSPPKSMERWLDLLESFIRHLFNRYGSEEVKSWYFEFWNEPEVDYFWPGSKEKFFSFYAQSYQRIKAIDPELCVGGFGTVGFGGNSSWLNDFHEYAVKENVGIDFFSFHVYNLMNNKKSDTADPSKKTGNGSKVTEYLSKITMIGDETNFTRSVDNIINHTKSLSTMDQEKWITEWNANSDHGDPLHDTCYMSAFIVKNVVHNFQKIRGMGYWTFTDIFREFSKEPALYHGGFGLMTYNGIKKASYHALAFLSKLGEELVTIKENMIVTRSADKFQILLWNYSHPNRLYRSFDYSQLTATSRYNVFDNSSVQSLQLHLSGLQGNYRMKKHFVNQKHGSSYDAWVELGAPEIIDQELKRYLQSKAEPGLRTDYFKAEDSPVLQTTLDAHEIQLIELTKDHKKWNEN</sequence>
<name>A0A1H2QR37_9BACI</name>
<dbReference type="Pfam" id="PF01229">
    <property type="entry name" value="Glyco_hydro_39"/>
    <property type="match status" value="1"/>
</dbReference>
<dbReference type="InterPro" id="IPR000514">
    <property type="entry name" value="Glyco_hydro_39"/>
</dbReference>
<dbReference type="Pfam" id="PF12833">
    <property type="entry name" value="HTH_18"/>
    <property type="match status" value="1"/>
</dbReference>
<protein>
    <submittedName>
        <fullName evidence="9">Xylan 1,4-beta-xylosidase</fullName>
    </submittedName>
</protein>
<evidence type="ECO:0000259" key="8">
    <source>
        <dbReference type="PROSITE" id="PS01124"/>
    </source>
</evidence>
<keyword evidence="10" id="KW-1185">Reference proteome</keyword>